<gene>
    <name evidence="4" type="ORF">S01H4_10813</name>
</gene>
<keyword evidence="1" id="KW-0554">One-carbon metabolism</keyword>
<dbReference type="GO" id="GO:0006730">
    <property type="term" value="P:one-carbon metabolic process"/>
    <property type="evidence" value="ECO:0007669"/>
    <property type="project" value="UniProtKB-KW"/>
</dbReference>
<protein>
    <recommendedName>
        <fullName evidence="3">ACT domain-containing protein</fullName>
    </recommendedName>
</protein>
<proteinExistence type="predicted"/>
<evidence type="ECO:0000256" key="2">
    <source>
        <dbReference type="ARBA" id="ARBA00022801"/>
    </source>
</evidence>
<organism evidence="4">
    <name type="scientific">marine sediment metagenome</name>
    <dbReference type="NCBI Taxonomy" id="412755"/>
    <lineage>
        <taxon>unclassified sequences</taxon>
        <taxon>metagenomes</taxon>
        <taxon>ecological metagenomes</taxon>
    </lineage>
</organism>
<dbReference type="InterPro" id="IPR036477">
    <property type="entry name" value="Formyl_transf_N_sf"/>
</dbReference>
<comment type="caution">
    <text evidence="4">The sequence shown here is derived from an EMBL/GenBank/DDBJ whole genome shotgun (WGS) entry which is preliminary data.</text>
</comment>
<dbReference type="GO" id="GO:0006189">
    <property type="term" value="P:'de novo' IMP biosynthetic process"/>
    <property type="evidence" value="ECO:0007669"/>
    <property type="project" value="InterPro"/>
</dbReference>
<evidence type="ECO:0000256" key="1">
    <source>
        <dbReference type="ARBA" id="ARBA00022563"/>
    </source>
</evidence>
<reference evidence="4" key="1">
    <citation type="journal article" date="2014" name="Front. Microbiol.">
        <title>High frequency of phylogenetically diverse reductive dehalogenase-homologous genes in deep subseafloor sedimentary metagenomes.</title>
        <authorList>
            <person name="Kawai M."/>
            <person name="Futagami T."/>
            <person name="Toyoda A."/>
            <person name="Takaki Y."/>
            <person name="Nishi S."/>
            <person name="Hori S."/>
            <person name="Arai W."/>
            <person name="Tsubouchi T."/>
            <person name="Morono Y."/>
            <person name="Uchiyama I."/>
            <person name="Ito T."/>
            <person name="Fujiyama A."/>
            <person name="Inagaki F."/>
            <person name="Takami H."/>
        </authorList>
    </citation>
    <scope>NUCLEOTIDE SEQUENCE</scope>
    <source>
        <strain evidence="4">Expedition CK06-06</strain>
    </source>
</reference>
<feature type="non-terminal residue" evidence="4">
    <location>
        <position position="192"/>
    </location>
</feature>
<dbReference type="InterPro" id="IPR045865">
    <property type="entry name" value="ACT-like_dom_sf"/>
</dbReference>
<dbReference type="PANTHER" id="PTHR42706:SF1">
    <property type="entry name" value="FORMYLTETRAHYDROFOLATE DEFORMYLASE 2, MITOCHONDRIAL"/>
    <property type="match status" value="1"/>
</dbReference>
<dbReference type="GO" id="GO:0008864">
    <property type="term" value="F:formyltetrahydrofolate deformylase activity"/>
    <property type="evidence" value="ECO:0007669"/>
    <property type="project" value="InterPro"/>
</dbReference>
<evidence type="ECO:0000259" key="3">
    <source>
        <dbReference type="PROSITE" id="PS51671"/>
    </source>
</evidence>
<dbReference type="PANTHER" id="PTHR42706">
    <property type="entry name" value="FORMYLTETRAHYDROFOLATE DEFORMYLASE"/>
    <property type="match status" value="1"/>
</dbReference>
<name>X0ZFP9_9ZZZZ</name>
<dbReference type="InterPro" id="IPR002912">
    <property type="entry name" value="ACT_dom"/>
</dbReference>
<accession>X0ZFP9</accession>
<dbReference type="InterPro" id="IPR002376">
    <property type="entry name" value="Formyl_transf_N"/>
</dbReference>
<dbReference type="Gene3D" id="3.30.70.260">
    <property type="match status" value="1"/>
</dbReference>
<dbReference type="Pfam" id="PF01842">
    <property type="entry name" value="ACT"/>
    <property type="match status" value="1"/>
</dbReference>
<dbReference type="PROSITE" id="PS51671">
    <property type="entry name" value="ACT"/>
    <property type="match status" value="1"/>
</dbReference>
<dbReference type="CDD" id="cd04875">
    <property type="entry name" value="ACT_F4HF-DF"/>
    <property type="match status" value="1"/>
</dbReference>
<dbReference type="InterPro" id="IPR044074">
    <property type="entry name" value="PurU_ACT"/>
</dbReference>
<dbReference type="AlphaFoldDB" id="X0ZFP9"/>
<dbReference type="Pfam" id="PF00551">
    <property type="entry name" value="Formyl_trans_N"/>
    <property type="match status" value="1"/>
</dbReference>
<feature type="domain" description="ACT" evidence="3">
    <location>
        <begin position="5"/>
        <end position="79"/>
    </location>
</feature>
<dbReference type="Gene3D" id="3.40.50.170">
    <property type="entry name" value="Formyl transferase, N-terminal domain"/>
    <property type="match status" value="1"/>
</dbReference>
<dbReference type="InterPro" id="IPR004810">
    <property type="entry name" value="PurU"/>
</dbReference>
<dbReference type="EMBL" id="BART01004222">
    <property type="protein sequence ID" value="GAG68114.1"/>
    <property type="molecule type" value="Genomic_DNA"/>
</dbReference>
<dbReference type="SUPFAM" id="SSF53328">
    <property type="entry name" value="Formyltransferase"/>
    <property type="match status" value="1"/>
</dbReference>
<evidence type="ECO:0000313" key="4">
    <source>
        <dbReference type="EMBL" id="GAG68114.1"/>
    </source>
</evidence>
<dbReference type="PRINTS" id="PR01575">
    <property type="entry name" value="FFH4HYDRLASE"/>
</dbReference>
<dbReference type="SUPFAM" id="SSF55021">
    <property type="entry name" value="ACT-like"/>
    <property type="match status" value="1"/>
</dbReference>
<sequence length="192" mass="22696">MQNYILLVDCSDEKGLIHKITGVLYENGLNIISNSEFVEEESEHFFMRSEFTGEVNEHLIITQLRDVLPDNANIDLIKQRKKKIIVFVTREHHCLGDLLIKNEYKEINAEIIAVISNYPDLESLVSKFKIPFYYFSNQNKNREEHEEEILKILEKFKHDYIVLAKYMRILTPNFVAKFKNRIINIHHSFLPA</sequence>
<keyword evidence="2" id="KW-0378">Hydrolase</keyword>